<evidence type="ECO:0000256" key="12">
    <source>
        <dbReference type="SAM" id="MobiDB-lite"/>
    </source>
</evidence>
<dbReference type="Pfam" id="PF00225">
    <property type="entry name" value="Kinesin"/>
    <property type="match status" value="1"/>
</dbReference>
<proteinExistence type="inferred from homology"/>
<organism evidence="15 16">
    <name type="scientific">Calocera cornea HHB12733</name>
    <dbReference type="NCBI Taxonomy" id="1353952"/>
    <lineage>
        <taxon>Eukaryota</taxon>
        <taxon>Fungi</taxon>
        <taxon>Dikarya</taxon>
        <taxon>Basidiomycota</taxon>
        <taxon>Agaricomycotina</taxon>
        <taxon>Dacrymycetes</taxon>
        <taxon>Dacrymycetales</taxon>
        <taxon>Dacrymycetaceae</taxon>
        <taxon>Calocera</taxon>
    </lineage>
</organism>
<accession>A0A165JNN2</accession>
<dbReference type="PROSITE" id="PS50067">
    <property type="entry name" value="KINESIN_MOTOR_2"/>
    <property type="match status" value="1"/>
</dbReference>
<dbReference type="GO" id="GO:0008017">
    <property type="term" value="F:microtubule binding"/>
    <property type="evidence" value="ECO:0007669"/>
    <property type="project" value="InterPro"/>
</dbReference>
<feature type="binding site" evidence="10">
    <location>
        <begin position="105"/>
        <end position="112"/>
    </location>
    <ligand>
        <name>ATP</name>
        <dbReference type="ChEBI" id="CHEBI:30616"/>
    </ligand>
</feature>
<evidence type="ECO:0000259" key="13">
    <source>
        <dbReference type="PROSITE" id="PS50003"/>
    </source>
</evidence>
<evidence type="ECO:0000256" key="3">
    <source>
        <dbReference type="ARBA" id="ARBA00022490"/>
    </source>
</evidence>
<dbReference type="GO" id="GO:0008574">
    <property type="term" value="F:plus-end-directed microtubule motor activity"/>
    <property type="evidence" value="ECO:0007669"/>
    <property type="project" value="UniProtKB-ARBA"/>
</dbReference>
<dbReference type="CDD" id="cd01365">
    <property type="entry name" value="KISc_KIF1A_KIF1B"/>
    <property type="match status" value="1"/>
</dbReference>
<dbReference type="InParanoid" id="A0A165JNN2"/>
<dbReference type="PROSITE" id="PS50003">
    <property type="entry name" value="PH_DOMAIN"/>
    <property type="match status" value="1"/>
</dbReference>
<dbReference type="GO" id="GO:0005546">
    <property type="term" value="F:phosphatidylinositol-4,5-bisphosphate binding"/>
    <property type="evidence" value="ECO:0007669"/>
    <property type="project" value="UniProtKB-ARBA"/>
</dbReference>
<dbReference type="FunFam" id="3.40.850.10:FF:000047">
    <property type="entry name" value="Kinesin family protein"/>
    <property type="match status" value="1"/>
</dbReference>
<keyword evidence="2" id="KW-0813">Transport</keyword>
<comment type="similarity">
    <text evidence="10">Belongs to the TRAFAC class myosin-kinesin ATPase superfamily. Kinesin family.</text>
</comment>
<dbReference type="SMART" id="SM00129">
    <property type="entry name" value="KISc"/>
    <property type="match status" value="1"/>
</dbReference>
<dbReference type="Pfam" id="PF12473">
    <property type="entry name" value="DUF3694"/>
    <property type="match status" value="1"/>
</dbReference>
<feature type="coiled-coil region" evidence="11">
    <location>
        <begin position="424"/>
        <end position="466"/>
    </location>
</feature>
<keyword evidence="4" id="KW-0493">Microtubule</keyword>
<dbReference type="Proteomes" id="UP000076842">
    <property type="component" value="Unassembled WGS sequence"/>
</dbReference>
<dbReference type="InterPro" id="IPR008984">
    <property type="entry name" value="SMAD_FHA_dom_sf"/>
</dbReference>
<comment type="subcellular location">
    <subcellularLocation>
        <location evidence="1">Cytoplasm</location>
        <location evidence="1">Cytoskeleton</location>
    </subcellularLocation>
</comment>
<feature type="domain" description="PH" evidence="13">
    <location>
        <begin position="1484"/>
        <end position="1583"/>
    </location>
</feature>
<dbReference type="PRINTS" id="PR00380">
    <property type="entry name" value="KINESINHEAVY"/>
</dbReference>
<keyword evidence="16" id="KW-1185">Reference proteome</keyword>
<dbReference type="OrthoDB" id="3176171at2759"/>
<dbReference type="InterPro" id="IPR019821">
    <property type="entry name" value="Kinesin_motor_CS"/>
</dbReference>
<dbReference type="PANTHER" id="PTHR47117">
    <property type="entry name" value="STAR-RELATED LIPID TRANSFER PROTEIN 9"/>
    <property type="match status" value="1"/>
</dbReference>
<evidence type="ECO:0000256" key="10">
    <source>
        <dbReference type="PROSITE-ProRule" id="PRU00283"/>
    </source>
</evidence>
<dbReference type="Pfam" id="PF00498">
    <property type="entry name" value="FHA"/>
    <property type="match status" value="1"/>
</dbReference>
<dbReference type="Gene3D" id="2.60.200.20">
    <property type="match status" value="1"/>
</dbReference>
<dbReference type="PROSITE" id="PS00411">
    <property type="entry name" value="KINESIN_MOTOR_1"/>
    <property type="match status" value="1"/>
</dbReference>
<dbReference type="EMBL" id="KV423918">
    <property type="protein sequence ID" value="KZT62079.1"/>
    <property type="molecule type" value="Genomic_DNA"/>
</dbReference>
<dbReference type="InterPro" id="IPR000253">
    <property type="entry name" value="FHA_dom"/>
</dbReference>
<keyword evidence="7 11" id="KW-0175">Coiled coil</keyword>
<evidence type="ECO:0000256" key="1">
    <source>
        <dbReference type="ARBA" id="ARBA00004245"/>
    </source>
</evidence>
<dbReference type="GO" id="GO:0005874">
    <property type="term" value="C:microtubule"/>
    <property type="evidence" value="ECO:0007669"/>
    <property type="project" value="UniProtKB-KW"/>
</dbReference>
<dbReference type="Pfam" id="PF16183">
    <property type="entry name" value="Kinesin_assoc"/>
    <property type="match status" value="1"/>
</dbReference>
<feature type="domain" description="Kinesin motor" evidence="14">
    <location>
        <begin position="6"/>
        <end position="361"/>
    </location>
</feature>
<dbReference type="SUPFAM" id="SSF52540">
    <property type="entry name" value="P-loop containing nucleoside triphosphate hydrolases"/>
    <property type="match status" value="1"/>
</dbReference>
<dbReference type="Gene3D" id="3.40.850.10">
    <property type="entry name" value="Kinesin motor domain"/>
    <property type="match status" value="1"/>
</dbReference>
<dbReference type="InterPro" id="IPR036961">
    <property type="entry name" value="Kinesin_motor_dom_sf"/>
</dbReference>
<dbReference type="InterPro" id="IPR001849">
    <property type="entry name" value="PH_domain"/>
</dbReference>
<dbReference type="SMART" id="SM00233">
    <property type="entry name" value="PH"/>
    <property type="match status" value="1"/>
</dbReference>
<evidence type="ECO:0000313" key="16">
    <source>
        <dbReference type="Proteomes" id="UP000076842"/>
    </source>
</evidence>
<evidence type="ECO:0000313" key="15">
    <source>
        <dbReference type="EMBL" id="KZT62079.1"/>
    </source>
</evidence>
<keyword evidence="5 10" id="KW-0547">Nucleotide-binding</keyword>
<dbReference type="InterPro" id="IPR022164">
    <property type="entry name" value="Kinesin-like"/>
</dbReference>
<keyword evidence="3" id="KW-0963">Cytoplasm</keyword>
<dbReference type="InterPro" id="IPR011993">
    <property type="entry name" value="PH-like_dom_sf"/>
</dbReference>
<dbReference type="GO" id="GO:0005524">
    <property type="term" value="F:ATP binding"/>
    <property type="evidence" value="ECO:0007669"/>
    <property type="project" value="UniProtKB-UniRule"/>
</dbReference>
<evidence type="ECO:0000256" key="7">
    <source>
        <dbReference type="ARBA" id="ARBA00023054"/>
    </source>
</evidence>
<reference evidence="15 16" key="1">
    <citation type="journal article" date="2016" name="Mol. Biol. Evol.">
        <title>Comparative Genomics of Early-Diverging Mushroom-Forming Fungi Provides Insights into the Origins of Lignocellulose Decay Capabilities.</title>
        <authorList>
            <person name="Nagy L.G."/>
            <person name="Riley R."/>
            <person name="Tritt A."/>
            <person name="Adam C."/>
            <person name="Daum C."/>
            <person name="Floudas D."/>
            <person name="Sun H."/>
            <person name="Yadav J.S."/>
            <person name="Pangilinan J."/>
            <person name="Larsson K.H."/>
            <person name="Matsuura K."/>
            <person name="Barry K."/>
            <person name="Labutti K."/>
            <person name="Kuo R."/>
            <person name="Ohm R.A."/>
            <person name="Bhattacharya S.S."/>
            <person name="Shirouzu T."/>
            <person name="Yoshinaga Y."/>
            <person name="Martin F.M."/>
            <person name="Grigoriev I.V."/>
            <person name="Hibbett D.S."/>
        </authorList>
    </citation>
    <scope>NUCLEOTIDE SEQUENCE [LARGE SCALE GENOMIC DNA]</scope>
    <source>
        <strain evidence="15 16">HHB12733</strain>
    </source>
</reference>
<dbReference type="InterPro" id="IPR027417">
    <property type="entry name" value="P-loop_NTPase"/>
</dbReference>
<evidence type="ECO:0000256" key="5">
    <source>
        <dbReference type="ARBA" id="ARBA00022741"/>
    </source>
</evidence>
<evidence type="ECO:0000256" key="9">
    <source>
        <dbReference type="ARBA" id="ARBA00023212"/>
    </source>
</evidence>
<dbReference type="CDD" id="cd01233">
    <property type="entry name" value="PH_KIFIA_KIFIB"/>
    <property type="match status" value="1"/>
</dbReference>
<dbReference type="InterPro" id="IPR032405">
    <property type="entry name" value="Kinesin_assoc"/>
</dbReference>
<evidence type="ECO:0000256" key="4">
    <source>
        <dbReference type="ARBA" id="ARBA00022701"/>
    </source>
</evidence>
<keyword evidence="6 10" id="KW-0067">ATP-binding</keyword>
<dbReference type="GO" id="GO:0047496">
    <property type="term" value="P:vesicle transport along microtubule"/>
    <property type="evidence" value="ECO:0007669"/>
    <property type="project" value="UniProtKB-ARBA"/>
</dbReference>
<evidence type="ECO:0000256" key="6">
    <source>
        <dbReference type="ARBA" id="ARBA00022840"/>
    </source>
</evidence>
<dbReference type="InterPro" id="IPR022140">
    <property type="entry name" value="Kinesin-like_KIF1-typ"/>
</dbReference>
<dbReference type="Pfam" id="PF00169">
    <property type="entry name" value="PH"/>
    <property type="match status" value="1"/>
</dbReference>
<evidence type="ECO:0000256" key="11">
    <source>
        <dbReference type="SAM" id="Coils"/>
    </source>
</evidence>
<dbReference type="InterPro" id="IPR001752">
    <property type="entry name" value="Kinesin_motor_dom"/>
</dbReference>
<name>A0A165JNN2_9BASI</name>
<evidence type="ECO:0000256" key="8">
    <source>
        <dbReference type="ARBA" id="ARBA00023175"/>
    </source>
</evidence>
<dbReference type="Pfam" id="PF12423">
    <property type="entry name" value="KIF1B"/>
    <property type="match status" value="1"/>
</dbReference>
<gene>
    <name evidence="15" type="ORF">CALCODRAFT_514200</name>
</gene>
<evidence type="ECO:0000259" key="14">
    <source>
        <dbReference type="PROSITE" id="PS50067"/>
    </source>
</evidence>
<dbReference type="Gene3D" id="2.30.29.30">
    <property type="entry name" value="Pleckstrin-homology domain (PH domain)/Phosphotyrosine-binding domain (PTB)"/>
    <property type="match status" value="1"/>
</dbReference>
<dbReference type="STRING" id="1353952.A0A165JNN2"/>
<dbReference type="Gene3D" id="6.10.250.2520">
    <property type="match status" value="1"/>
</dbReference>
<dbReference type="SUPFAM" id="SSF49879">
    <property type="entry name" value="SMAD/FHA domain"/>
    <property type="match status" value="1"/>
</dbReference>
<evidence type="ECO:0000256" key="2">
    <source>
        <dbReference type="ARBA" id="ARBA00022448"/>
    </source>
</evidence>
<protein>
    <submittedName>
        <fullName evidence="15">Kinesin-like protein</fullName>
    </submittedName>
</protein>
<dbReference type="CDD" id="cd22705">
    <property type="entry name" value="FHA_KIF1"/>
    <property type="match status" value="1"/>
</dbReference>
<feature type="region of interest" description="Disordered" evidence="12">
    <location>
        <begin position="676"/>
        <end position="729"/>
    </location>
</feature>
<keyword evidence="9" id="KW-0206">Cytoskeleton</keyword>
<sequence>MSADTNIKVVVRCRPLNTREINRGAKELIRMVGNQTFLDPPEQTSTGGRASEKKTMSFSFDKSYWSAGPRDAPEYCSQYTLYNDLGKELLDHSFDGFNACILAYGQTGSGKSYSMMGYGADKGIIPLTCAELFRRVEQKTAANPNLSFTIEVSYMEIYNEKVRDLLNPKNTGNLKVREHPVLGPYVEDLAKLVVGSYDEMMTLMDEGNKARTVAATNMNETSSRSHAVFTLLLTQKIHDEALNLDAEKASRISLVDLAGSERANSTGATGARLKEGANINKSLTTLGKVIAALATASESAGKSSKKKKAEEFIPYRDSVLTWLLKDSIGGNSKTAMIAAISPADYDETLSTLRYADQAKKIKNKAVVNEDPNAKLVRELKEELDLLRARVASSSAESTYDPSVPATKQMVTYQTASGEVKTISKADLQEQLDSSEKLMKEVNETWEEKLERTRAIQREREQALEELGISVDRDMVGVHTPKRMPHLVNLNEDPLMSECLIYQLKPGKTFVGRLDSDKPATIRLSGSGILDDHCIFENIEGKVTLLAMPDSMTMLNGNRISSDKPFRLRSGYRIILGDNHFFRFNNPEEVRKQRDRTKMNQSISAADLLVESLNSSPRPETPDSGVGEDVAEVDWTYAKHEAARAHLNGHGEGFDSLPDDDLNKLYHEISKVKNLREYAKSRPESSLSHVEEIWSDGRPPPSEVTDDTSLEPNGGLSHGSPYLDDPPRDAQTHLEDRQAEFEERLNAMADTTQTEDMEIEREHMQLQLKLVQTQMKRLMELRKTGASTADFVPMEPVLYSARQIRLIRKVLDKWRSHKSFSMAESVLSSAVIVKEANILSKELKKAVSYNFTVLSGGSLAVPTSALEDIGALGEFGDVADPVLLSIKEPAVGIKVLDKHHTALYVWSLDRLQQQLQRMRNLTSFIDRPSYSRHFSSEEPFYDRSPPHHSFIGNALLSLAPLSRRMSSITTIPIFCRYTAEAIGSCRVDIRVLTVNTPMKGAINGSAVTSRSSSPLPEALPQGSKLSFTLTVDSVKGLSSLDFGSIHMQVRLSAFMGPSVATEDVYPSSVIDTENAPLSNLKLRRTFSFVLNAKVAAYMRQGYAPIEFFAEVKPSYIERLERWDEMREQHTHKEPGSGRPAQMRRAETEFVVEERHDIIAWAQVRELTAAGAYQAVPVMSQGQLDSGVFLLRQGLQRRVMLTLTCNSGKQLPWKQVTRVNAGKIRLLDGKGRLHDPSTADDRVELKLLKPQSVELKPDGSATLSAEASWDSSAHDSILLNRVTGTRQRVLLQLDWMVEIDTCAEPAHFSMDIAVDIRDRDAGPPSMLAGLFSSTKILTKCSAIFSLRLTPQLSRSAKDMWRLDTSEKYVRGEEILGSWKPRGVSVVEDYIRLDSVERRAADVQAIKILLDASQGPIDMPRPLTDEEATDLLQRTLDLWTRRPIPRPELQFKLIQNPSPHAEAVEDLDELPKPKLVAHIKLIPRSDTATKKGHLLMLIDPGANVWKRQWFVLRRPYLYVYAHSNELEELSVIALDGVNVEHHPEVAYLFDKPFTFTLFTASNSHALAAPNAKELQSWMTKLDPTRLPS</sequence>
<keyword evidence="8 10" id="KW-0505">Motor protein</keyword>
<dbReference type="InterPro" id="IPR049780">
    <property type="entry name" value="PH_KIFIA_KIFIB"/>
</dbReference>
<dbReference type="SUPFAM" id="SSF50729">
    <property type="entry name" value="PH domain-like"/>
    <property type="match status" value="1"/>
</dbReference>